<name>A0A382KRQ6_9ZZZZ</name>
<reference evidence="1" key="1">
    <citation type="submission" date="2018-05" db="EMBL/GenBank/DDBJ databases">
        <authorList>
            <person name="Lanie J.A."/>
            <person name="Ng W.-L."/>
            <person name="Kazmierczak K.M."/>
            <person name="Andrzejewski T.M."/>
            <person name="Davidsen T.M."/>
            <person name="Wayne K.J."/>
            <person name="Tettelin H."/>
            <person name="Glass J.I."/>
            <person name="Rusch D."/>
            <person name="Podicherti R."/>
            <person name="Tsui H.-C.T."/>
            <person name="Winkler M.E."/>
        </authorList>
    </citation>
    <scope>NUCLEOTIDE SEQUENCE</scope>
</reference>
<sequence length="27" mass="2888">MKVLVLNLSGQEEALAPLKEAGHEVVL</sequence>
<proteinExistence type="predicted"/>
<feature type="non-terminal residue" evidence="1">
    <location>
        <position position="27"/>
    </location>
</feature>
<gene>
    <name evidence="1" type="ORF">METZ01_LOCUS280072</name>
</gene>
<dbReference type="AlphaFoldDB" id="A0A382KRQ6"/>
<dbReference type="EMBL" id="UINC01082448">
    <property type="protein sequence ID" value="SVC27218.1"/>
    <property type="molecule type" value="Genomic_DNA"/>
</dbReference>
<evidence type="ECO:0000313" key="1">
    <source>
        <dbReference type="EMBL" id="SVC27218.1"/>
    </source>
</evidence>
<protein>
    <submittedName>
        <fullName evidence="1">Uncharacterized protein</fullName>
    </submittedName>
</protein>
<accession>A0A382KRQ6</accession>
<organism evidence="1">
    <name type="scientific">marine metagenome</name>
    <dbReference type="NCBI Taxonomy" id="408172"/>
    <lineage>
        <taxon>unclassified sequences</taxon>
        <taxon>metagenomes</taxon>
        <taxon>ecological metagenomes</taxon>
    </lineage>
</organism>